<dbReference type="Proteomes" id="UP000185639">
    <property type="component" value="Unassembled WGS sequence"/>
</dbReference>
<gene>
    <name evidence="2" type="ORF">SAMN05421686_102421</name>
</gene>
<sequence>MFSLSEPWFLTARILAATVGGYLLSMVICLLLLMLTGVDGRDARMLTGMVFFVSYLVIVVILFSVSTHRRAILLALASNSALWTLWYFMGGQL</sequence>
<evidence type="ECO:0000313" key="3">
    <source>
        <dbReference type="Proteomes" id="UP000185639"/>
    </source>
</evidence>
<feature type="transmembrane region" description="Helical" evidence="1">
    <location>
        <begin position="71"/>
        <end position="89"/>
    </location>
</feature>
<feature type="transmembrane region" description="Helical" evidence="1">
    <location>
        <begin position="12"/>
        <end position="33"/>
    </location>
</feature>
<accession>A0A1N7KCD7</accession>
<keyword evidence="1" id="KW-0812">Transmembrane</keyword>
<keyword evidence="3" id="KW-1185">Reference proteome</keyword>
<evidence type="ECO:0000256" key="1">
    <source>
        <dbReference type="SAM" id="Phobius"/>
    </source>
</evidence>
<dbReference type="STRING" id="484498.SAMN05421686_102421"/>
<organism evidence="2 3">
    <name type="scientific">Thalassolituus maritimus</name>
    <dbReference type="NCBI Taxonomy" id="484498"/>
    <lineage>
        <taxon>Bacteria</taxon>
        <taxon>Pseudomonadati</taxon>
        <taxon>Pseudomonadota</taxon>
        <taxon>Gammaproteobacteria</taxon>
        <taxon>Oceanospirillales</taxon>
        <taxon>Oceanospirillaceae</taxon>
        <taxon>Thalassolituus</taxon>
    </lineage>
</organism>
<reference evidence="3" key="1">
    <citation type="submission" date="2017-01" db="EMBL/GenBank/DDBJ databases">
        <authorList>
            <person name="Varghese N."/>
            <person name="Submissions S."/>
        </authorList>
    </citation>
    <scope>NUCLEOTIDE SEQUENCE [LARGE SCALE GENOMIC DNA]</scope>
    <source>
        <strain evidence="3">DSM 24913</strain>
    </source>
</reference>
<feature type="transmembrane region" description="Helical" evidence="1">
    <location>
        <begin position="45"/>
        <end position="65"/>
    </location>
</feature>
<dbReference type="EMBL" id="FTOH01000002">
    <property type="protein sequence ID" value="SIS59213.1"/>
    <property type="molecule type" value="Genomic_DNA"/>
</dbReference>
<protein>
    <recommendedName>
        <fullName evidence="4">Iron uptake protein</fullName>
    </recommendedName>
</protein>
<proteinExistence type="predicted"/>
<dbReference type="AlphaFoldDB" id="A0A1N7KCD7"/>
<evidence type="ECO:0000313" key="2">
    <source>
        <dbReference type="EMBL" id="SIS59213.1"/>
    </source>
</evidence>
<keyword evidence="1" id="KW-1133">Transmembrane helix</keyword>
<evidence type="ECO:0008006" key="4">
    <source>
        <dbReference type="Google" id="ProtNLM"/>
    </source>
</evidence>
<name>A0A1N7KCD7_9GAMM</name>
<dbReference type="RefSeq" id="WP_076514525.1">
    <property type="nucleotide sequence ID" value="NZ_FTOH01000002.1"/>
</dbReference>
<keyword evidence="1" id="KW-0472">Membrane</keyword>